<feature type="transmembrane region" description="Helical" evidence="1">
    <location>
        <begin position="38"/>
        <end position="59"/>
    </location>
</feature>
<dbReference type="EMBL" id="PFBH01000003">
    <property type="protein sequence ID" value="PIR85437.1"/>
    <property type="molecule type" value="Genomic_DNA"/>
</dbReference>
<keyword evidence="1" id="KW-1133">Transmembrane helix</keyword>
<evidence type="ECO:0000313" key="3">
    <source>
        <dbReference type="Proteomes" id="UP000229315"/>
    </source>
</evidence>
<evidence type="ECO:0000313" key="2">
    <source>
        <dbReference type="EMBL" id="PIR85437.1"/>
    </source>
</evidence>
<accession>A0A2H0UGB0</accession>
<organism evidence="2 3">
    <name type="scientific">Candidatus Kaiserbacteria bacterium CG10_big_fil_rev_8_21_14_0_10_45_20</name>
    <dbReference type="NCBI Taxonomy" id="1974607"/>
    <lineage>
        <taxon>Bacteria</taxon>
        <taxon>Candidatus Kaiseribacteriota</taxon>
    </lineage>
</organism>
<comment type="caution">
    <text evidence="2">The sequence shown here is derived from an EMBL/GenBank/DDBJ whole genome shotgun (WGS) entry which is preliminary data.</text>
</comment>
<protein>
    <submittedName>
        <fullName evidence="2">Uncharacterized protein</fullName>
    </submittedName>
</protein>
<keyword evidence="1" id="KW-0472">Membrane</keyword>
<dbReference type="AlphaFoldDB" id="A0A2H0UGB0"/>
<gene>
    <name evidence="2" type="ORF">COU15_00680</name>
</gene>
<name>A0A2H0UGB0_9BACT</name>
<evidence type="ECO:0000256" key="1">
    <source>
        <dbReference type="SAM" id="Phobius"/>
    </source>
</evidence>
<dbReference type="Proteomes" id="UP000229315">
    <property type="component" value="Unassembled WGS sequence"/>
</dbReference>
<sequence length="62" mass="6997">MEFILWAVFWLGLVITAGYAFALVYHWLRYGHMYPAVWVALPVYAIGVFLFIGAMLGGISTL</sequence>
<proteinExistence type="predicted"/>
<keyword evidence="1" id="KW-0812">Transmembrane</keyword>
<reference evidence="3" key="1">
    <citation type="submission" date="2017-09" db="EMBL/GenBank/DDBJ databases">
        <title>Depth-based differentiation of microbial function through sediment-hosted aquifers and enrichment of novel symbionts in the deep terrestrial subsurface.</title>
        <authorList>
            <person name="Probst A.J."/>
            <person name="Ladd B."/>
            <person name="Jarett J.K."/>
            <person name="Geller-Mcgrath D.E."/>
            <person name="Sieber C.M.K."/>
            <person name="Emerson J.B."/>
            <person name="Anantharaman K."/>
            <person name="Thomas B.C."/>
            <person name="Malmstrom R."/>
            <person name="Stieglmeier M."/>
            <person name="Klingl A."/>
            <person name="Woyke T."/>
            <person name="Ryan C.M."/>
            <person name="Banfield J.F."/>
        </authorList>
    </citation>
    <scope>NUCLEOTIDE SEQUENCE [LARGE SCALE GENOMIC DNA]</scope>
</reference>